<dbReference type="InterPro" id="IPR006626">
    <property type="entry name" value="PbH1"/>
</dbReference>
<dbReference type="SMART" id="SM00710">
    <property type="entry name" value="PbH1"/>
    <property type="match status" value="5"/>
</dbReference>
<proteinExistence type="predicted"/>
<evidence type="ECO:0000313" key="3">
    <source>
        <dbReference type="Proteomes" id="UP001144280"/>
    </source>
</evidence>
<evidence type="ECO:0000313" key="2">
    <source>
        <dbReference type="EMBL" id="GLI03762.1"/>
    </source>
</evidence>
<organism evidence="2 3">
    <name type="scientific">Phytohabitans aurantiacus</name>
    <dbReference type="NCBI Taxonomy" id="3016789"/>
    <lineage>
        <taxon>Bacteria</taxon>
        <taxon>Bacillati</taxon>
        <taxon>Actinomycetota</taxon>
        <taxon>Actinomycetes</taxon>
        <taxon>Micromonosporales</taxon>
        <taxon>Micromonosporaceae</taxon>
    </lineage>
</organism>
<feature type="chain" id="PRO_5047243830" description="Right handed beta helix domain-containing protein" evidence="1">
    <location>
        <begin position="33"/>
        <end position="385"/>
    </location>
</feature>
<reference evidence="2" key="1">
    <citation type="submission" date="2022-12" db="EMBL/GenBank/DDBJ databases">
        <title>New Phytohabitans aurantiacus sp. RD004123 nov., an actinomycete isolated from soil.</title>
        <authorList>
            <person name="Triningsih D.W."/>
            <person name="Harunari E."/>
            <person name="Igarashi Y."/>
        </authorList>
    </citation>
    <scope>NUCLEOTIDE SEQUENCE</scope>
    <source>
        <strain evidence="2">RD004123</strain>
    </source>
</reference>
<sequence length="385" mass="40110">MTRSKRILGVAGALLAVAGMTVLVGDVPAAQAARRDATCVGGVGDAATIQNAINTSNPGDEVVITGRCLITTTIKLLDERTYRGDARGDADGGGGTVLRQADGRNLPALLATETWVDNETWVSGGIRIEHLTLDGNRAANTGTVGLMLRTWDSRVYDVRVQHTPSDGIRLTSLSSDGTRLAERNNSVNGVIADSFIENSGGAGIRVVDPDNHITDWVLERSWISKSGGSGVDLDNAAGWQVRDLHVYESQAHAIDARRCYNAGIHDNYIEDFGLQGTAGSVYFGIRCTLQPGTPATFVGNKINYLYGTLPPASYVYLAVEGHSAGTSYAAVTGNALVGRGTARETGLRYALGAGTAITVASTGNLVAGMGTARSVGTGVTVSAGQ</sequence>
<protein>
    <recommendedName>
        <fullName evidence="4">Right handed beta helix domain-containing protein</fullName>
    </recommendedName>
</protein>
<evidence type="ECO:0000256" key="1">
    <source>
        <dbReference type="SAM" id="SignalP"/>
    </source>
</evidence>
<feature type="signal peptide" evidence="1">
    <location>
        <begin position="1"/>
        <end position="32"/>
    </location>
</feature>
<name>A0ABQ5RCV9_9ACTN</name>
<gene>
    <name evidence="2" type="ORF">Pa4123_90420</name>
</gene>
<evidence type="ECO:0008006" key="4">
    <source>
        <dbReference type="Google" id="ProtNLM"/>
    </source>
</evidence>
<dbReference type="Proteomes" id="UP001144280">
    <property type="component" value="Unassembled WGS sequence"/>
</dbReference>
<dbReference type="InterPro" id="IPR011050">
    <property type="entry name" value="Pectin_lyase_fold/virulence"/>
</dbReference>
<dbReference type="SUPFAM" id="SSF51126">
    <property type="entry name" value="Pectin lyase-like"/>
    <property type="match status" value="1"/>
</dbReference>
<keyword evidence="1" id="KW-0732">Signal</keyword>
<keyword evidence="3" id="KW-1185">Reference proteome</keyword>
<dbReference type="RefSeq" id="WP_281906184.1">
    <property type="nucleotide sequence ID" value="NZ_BSDI01000099.1"/>
</dbReference>
<dbReference type="EMBL" id="BSDI01000099">
    <property type="protein sequence ID" value="GLI03762.1"/>
    <property type="molecule type" value="Genomic_DNA"/>
</dbReference>
<dbReference type="Gene3D" id="2.160.20.10">
    <property type="entry name" value="Single-stranded right-handed beta-helix, Pectin lyase-like"/>
    <property type="match status" value="1"/>
</dbReference>
<accession>A0ABQ5RCV9</accession>
<comment type="caution">
    <text evidence="2">The sequence shown here is derived from an EMBL/GenBank/DDBJ whole genome shotgun (WGS) entry which is preliminary data.</text>
</comment>
<dbReference type="InterPro" id="IPR012334">
    <property type="entry name" value="Pectin_lyas_fold"/>
</dbReference>